<keyword evidence="1" id="KW-1133">Transmembrane helix</keyword>
<feature type="transmembrane region" description="Helical" evidence="1">
    <location>
        <begin position="54"/>
        <end position="78"/>
    </location>
</feature>
<proteinExistence type="predicted"/>
<gene>
    <name evidence="2" type="ORF">SAMN05444350_12140</name>
</gene>
<feature type="transmembrane region" description="Helical" evidence="1">
    <location>
        <begin position="233"/>
        <end position="251"/>
    </location>
</feature>
<feature type="transmembrane region" description="Helical" evidence="1">
    <location>
        <begin position="359"/>
        <end position="381"/>
    </location>
</feature>
<dbReference type="Proteomes" id="UP000184192">
    <property type="component" value="Unassembled WGS sequence"/>
</dbReference>
<feature type="transmembrane region" description="Helical" evidence="1">
    <location>
        <begin position="12"/>
        <end position="33"/>
    </location>
</feature>
<keyword evidence="1" id="KW-0812">Transmembrane</keyword>
<evidence type="ECO:0000313" key="3">
    <source>
        <dbReference type="Proteomes" id="UP000184192"/>
    </source>
</evidence>
<sequence length="398" mass="45596">MIQIGSLFTHRSLAIVYLIVMCTQILFVEGFGVSPLKIVLMSLAPFILTTKVPYLSKAFLIGTLYIIVVFFCATMQSYVRVSTIGYLFMFVITFIMYYNLVYDGAFSFDDYRKLLQVFIWAFFYCAVLQQLFSAVGLRYMPVLNMVGQTYLSPIHFNTLTFEPSSSARILAFLFLGFLRMEELYLGNKPSFRYLWDNHRKIVFAFLYVMLFMGSGTAIIALILLSLYFIEKKYIVHMLLAFSLGYAILTNVDYLPAKRMLVTVNAVMTLDVNEITIADNSAAARINPLVNTLTNTDLTSSETWFGKGTVSVEQRNNWYSTLKTAKMGNIDQYGLISFIVAISLIFMCCIPRFLSVETLLAFFLIGMTINNFSYIWGCYFILATTKYFYNNYTSDEQDN</sequence>
<organism evidence="2 3">
    <name type="scientific">Bacteroides stercorirosoris</name>
    <dbReference type="NCBI Taxonomy" id="871324"/>
    <lineage>
        <taxon>Bacteria</taxon>
        <taxon>Pseudomonadati</taxon>
        <taxon>Bacteroidota</taxon>
        <taxon>Bacteroidia</taxon>
        <taxon>Bacteroidales</taxon>
        <taxon>Bacteroidaceae</taxon>
        <taxon>Bacteroides</taxon>
    </lineage>
</organism>
<keyword evidence="3" id="KW-1185">Reference proteome</keyword>
<feature type="transmembrane region" description="Helical" evidence="1">
    <location>
        <begin position="201"/>
        <end position="227"/>
    </location>
</feature>
<dbReference type="EMBL" id="FQZN01000021">
    <property type="protein sequence ID" value="SHJ29047.1"/>
    <property type="molecule type" value="Genomic_DNA"/>
</dbReference>
<reference evidence="3" key="1">
    <citation type="submission" date="2016-11" db="EMBL/GenBank/DDBJ databases">
        <authorList>
            <person name="Varghese N."/>
            <person name="Submissions S."/>
        </authorList>
    </citation>
    <scope>NUCLEOTIDE SEQUENCE [LARGE SCALE GENOMIC DNA]</scope>
    <source>
        <strain evidence="3">DSM 26884</strain>
    </source>
</reference>
<feature type="transmembrane region" description="Helical" evidence="1">
    <location>
        <begin position="114"/>
        <end position="140"/>
    </location>
</feature>
<evidence type="ECO:0008006" key="4">
    <source>
        <dbReference type="Google" id="ProtNLM"/>
    </source>
</evidence>
<evidence type="ECO:0000256" key="1">
    <source>
        <dbReference type="SAM" id="Phobius"/>
    </source>
</evidence>
<keyword evidence="1" id="KW-0472">Membrane</keyword>
<name>A0A1M6I3J4_9BACE</name>
<dbReference type="AlphaFoldDB" id="A0A1M6I3J4"/>
<protein>
    <recommendedName>
        <fullName evidence="4">O-antigen ligase domain-containing protein</fullName>
    </recommendedName>
</protein>
<feature type="transmembrane region" description="Helical" evidence="1">
    <location>
        <begin position="332"/>
        <end position="353"/>
    </location>
</feature>
<accession>A0A1M6I3J4</accession>
<feature type="transmembrane region" description="Helical" evidence="1">
    <location>
        <begin position="84"/>
        <end position="102"/>
    </location>
</feature>
<evidence type="ECO:0000313" key="2">
    <source>
        <dbReference type="EMBL" id="SHJ29047.1"/>
    </source>
</evidence>